<dbReference type="InterPro" id="IPR050256">
    <property type="entry name" value="Glycosyltransferase_2"/>
</dbReference>
<evidence type="ECO:0000256" key="3">
    <source>
        <dbReference type="ARBA" id="ARBA00022679"/>
    </source>
</evidence>
<dbReference type="PANTHER" id="PTHR48090">
    <property type="entry name" value="UNDECAPRENYL-PHOSPHATE 4-DEOXY-4-FORMAMIDO-L-ARABINOSE TRANSFERASE-RELATED"/>
    <property type="match status" value="1"/>
</dbReference>
<evidence type="ECO:0000256" key="2">
    <source>
        <dbReference type="ARBA" id="ARBA00022676"/>
    </source>
</evidence>
<dbReference type="RefSeq" id="WP_377582681.1">
    <property type="nucleotide sequence ID" value="NZ_JBHTKA010000008.1"/>
</dbReference>
<dbReference type="InterPro" id="IPR001173">
    <property type="entry name" value="Glyco_trans_2-like"/>
</dbReference>
<dbReference type="PANTHER" id="PTHR48090:SF1">
    <property type="entry name" value="PROPHAGE BACTOPRENOL GLUCOSYL TRANSFERASE HOMOLOG"/>
    <property type="match status" value="1"/>
</dbReference>
<dbReference type="Gene3D" id="3.90.550.10">
    <property type="entry name" value="Spore Coat Polysaccharide Biosynthesis Protein SpsA, Chain A"/>
    <property type="match status" value="1"/>
</dbReference>
<dbReference type="EMBL" id="JBHTKA010000008">
    <property type="protein sequence ID" value="MFD1001997.1"/>
    <property type="molecule type" value="Genomic_DNA"/>
</dbReference>
<keyword evidence="5 7" id="KW-1133">Transmembrane helix</keyword>
<dbReference type="SUPFAM" id="SSF53448">
    <property type="entry name" value="Nucleotide-diphospho-sugar transferases"/>
    <property type="match status" value="1"/>
</dbReference>
<gene>
    <name evidence="9" type="ORF">ACFQ21_21910</name>
</gene>
<dbReference type="Proteomes" id="UP001597112">
    <property type="component" value="Unassembled WGS sequence"/>
</dbReference>
<feature type="transmembrane region" description="Helical" evidence="7">
    <location>
        <begin position="235"/>
        <end position="259"/>
    </location>
</feature>
<evidence type="ECO:0000256" key="4">
    <source>
        <dbReference type="ARBA" id="ARBA00022692"/>
    </source>
</evidence>
<evidence type="ECO:0000256" key="6">
    <source>
        <dbReference type="ARBA" id="ARBA00023136"/>
    </source>
</evidence>
<keyword evidence="10" id="KW-1185">Reference proteome</keyword>
<dbReference type="Pfam" id="PF00535">
    <property type="entry name" value="Glycos_transf_2"/>
    <property type="match status" value="1"/>
</dbReference>
<name>A0ABW3KAE1_9BACT</name>
<proteinExistence type="predicted"/>
<organism evidence="9 10">
    <name type="scientific">Ohtaekwangia kribbensis</name>
    <dbReference type="NCBI Taxonomy" id="688913"/>
    <lineage>
        <taxon>Bacteria</taxon>
        <taxon>Pseudomonadati</taxon>
        <taxon>Bacteroidota</taxon>
        <taxon>Cytophagia</taxon>
        <taxon>Cytophagales</taxon>
        <taxon>Fulvivirgaceae</taxon>
        <taxon>Ohtaekwangia</taxon>
    </lineage>
</organism>
<feature type="domain" description="Glycosyltransferase 2-like" evidence="8">
    <location>
        <begin position="10"/>
        <end position="170"/>
    </location>
</feature>
<keyword evidence="6 7" id="KW-0472">Membrane</keyword>
<reference evidence="10" key="1">
    <citation type="journal article" date="2019" name="Int. J. Syst. Evol. Microbiol.">
        <title>The Global Catalogue of Microorganisms (GCM) 10K type strain sequencing project: providing services to taxonomists for standard genome sequencing and annotation.</title>
        <authorList>
            <consortium name="The Broad Institute Genomics Platform"/>
            <consortium name="The Broad Institute Genome Sequencing Center for Infectious Disease"/>
            <person name="Wu L."/>
            <person name="Ma J."/>
        </authorList>
    </citation>
    <scope>NUCLEOTIDE SEQUENCE [LARGE SCALE GENOMIC DNA]</scope>
    <source>
        <strain evidence="10">CCUG 58938</strain>
    </source>
</reference>
<keyword evidence="2 9" id="KW-0328">Glycosyltransferase</keyword>
<dbReference type="GO" id="GO:0016757">
    <property type="term" value="F:glycosyltransferase activity"/>
    <property type="evidence" value="ECO:0007669"/>
    <property type="project" value="UniProtKB-KW"/>
</dbReference>
<dbReference type="EC" id="2.4.-.-" evidence="9"/>
<protein>
    <submittedName>
        <fullName evidence="9">Glycosyltransferase family 2 protein</fullName>
        <ecNumber evidence="9">2.4.-.-</ecNumber>
    </submittedName>
</protein>
<comment type="subcellular location">
    <subcellularLocation>
        <location evidence="1">Membrane</location>
        <topology evidence="1">Multi-pass membrane protein</topology>
    </subcellularLocation>
</comment>
<evidence type="ECO:0000256" key="7">
    <source>
        <dbReference type="SAM" id="Phobius"/>
    </source>
</evidence>
<evidence type="ECO:0000256" key="5">
    <source>
        <dbReference type="ARBA" id="ARBA00022989"/>
    </source>
</evidence>
<keyword evidence="4 7" id="KW-0812">Transmembrane</keyword>
<dbReference type="InterPro" id="IPR029044">
    <property type="entry name" value="Nucleotide-diphossugar_trans"/>
</dbReference>
<evidence type="ECO:0000256" key="1">
    <source>
        <dbReference type="ARBA" id="ARBA00004141"/>
    </source>
</evidence>
<feature type="transmembrane region" description="Helical" evidence="7">
    <location>
        <begin position="265"/>
        <end position="291"/>
    </location>
</feature>
<comment type="caution">
    <text evidence="9">The sequence shown here is derived from an EMBL/GenBank/DDBJ whole genome shotgun (WGS) entry which is preliminary data.</text>
</comment>
<evidence type="ECO:0000259" key="8">
    <source>
        <dbReference type="Pfam" id="PF00535"/>
    </source>
</evidence>
<dbReference type="CDD" id="cd04187">
    <property type="entry name" value="DPM1_like_bac"/>
    <property type="match status" value="1"/>
</dbReference>
<sequence>MQAKANKKISIVIPVYNEASNIQALFIELTSVLSGLPYAYEFIFVDDGSRDQSLSIIKQLAEANSHVYYIELSRNFGHQYALKAGLDLSNGDCAISMDCDLQHPPEVIKSLVAKWEEGFDVVYTRRMEDKNLPWLKRKTSSMFYTILNRLSDLQLENGTADFRLMNRNVLNAFSHLNESEFFIRGLIKWAGFRQVAIDYSPRERFSGDSKYNLKKMISFALRGITSFSVKPLQMIASLGMILFLISLILVPYALISFLIGRVVSGWTSLMISVIFFGSLQLLMMGIIGLYISKLVIQSKQRPLYFIRETNYSSPNINERERIAR</sequence>
<keyword evidence="3 9" id="KW-0808">Transferase</keyword>
<accession>A0ABW3KAE1</accession>
<evidence type="ECO:0000313" key="10">
    <source>
        <dbReference type="Proteomes" id="UP001597112"/>
    </source>
</evidence>
<evidence type="ECO:0000313" key="9">
    <source>
        <dbReference type="EMBL" id="MFD1001997.1"/>
    </source>
</evidence>